<dbReference type="InterPro" id="IPR006553">
    <property type="entry name" value="Leu-rich_rpt_Cys-con_subtyp"/>
</dbReference>
<evidence type="ECO:0000313" key="13">
    <source>
        <dbReference type="EMBL" id="KAF8784490.1"/>
    </source>
</evidence>
<dbReference type="InterPro" id="IPR057207">
    <property type="entry name" value="FBXL15_LRR"/>
</dbReference>
<evidence type="ECO:0000256" key="4">
    <source>
        <dbReference type="ARBA" id="ARBA00022614"/>
    </source>
</evidence>
<dbReference type="InterPro" id="IPR032675">
    <property type="entry name" value="LRR_dom_sf"/>
</dbReference>
<dbReference type="InterPro" id="IPR001810">
    <property type="entry name" value="F-box_dom"/>
</dbReference>
<dbReference type="PANTHER" id="PTHR13318:SF50">
    <property type="entry name" value="F-BOX_LRR-REPEAT PROTEIN 7"/>
    <property type="match status" value="1"/>
</dbReference>
<feature type="region of interest" description="Disordered" evidence="11">
    <location>
        <begin position="117"/>
        <end position="157"/>
    </location>
</feature>
<proteinExistence type="inferred from homology"/>
<dbReference type="PANTHER" id="PTHR13318">
    <property type="entry name" value="PARTNER OF PAIRED, ISOFORM B-RELATED"/>
    <property type="match status" value="1"/>
</dbReference>
<dbReference type="Pfam" id="PF12937">
    <property type="entry name" value="F-box-like"/>
    <property type="match status" value="1"/>
</dbReference>
<keyword evidence="5" id="KW-0677">Repeat</keyword>
<comment type="caution">
    <text evidence="13">The sequence shown here is derived from an EMBL/GenBank/DDBJ whole genome shotgun (WGS) entry which is preliminary data.</text>
</comment>
<evidence type="ECO:0000256" key="1">
    <source>
        <dbReference type="ARBA" id="ARBA00004300"/>
    </source>
</evidence>
<evidence type="ECO:0000256" key="3">
    <source>
        <dbReference type="ARBA" id="ARBA00022490"/>
    </source>
</evidence>
<evidence type="ECO:0000256" key="2">
    <source>
        <dbReference type="ARBA" id="ARBA00004906"/>
    </source>
</evidence>
<evidence type="ECO:0000256" key="11">
    <source>
        <dbReference type="SAM" id="MobiDB-lite"/>
    </source>
</evidence>
<keyword evidence="4" id="KW-0433">Leucine-rich repeat</keyword>
<dbReference type="Gene3D" id="1.20.1280.50">
    <property type="match status" value="1"/>
</dbReference>
<dbReference type="Gene3D" id="3.80.10.10">
    <property type="entry name" value="Ribonuclease Inhibitor"/>
    <property type="match status" value="2"/>
</dbReference>
<dbReference type="GO" id="GO:0031146">
    <property type="term" value="P:SCF-dependent proteasomal ubiquitin-dependent protein catabolic process"/>
    <property type="evidence" value="ECO:0007669"/>
    <property type="project" value="TreeGrafter"/>
</dbReference>
<sequence>MACPKPTMEFYFNESRGVESTTDTSDTFSVSSTSKAHLDLRGSLYKPKLDPLSPYGGLAGRASPGHDLGYHTLLTRDSVTPTPTHTPTASRRTFDMLSCSSSSFRWSDVPSSMCNTSPYPRSSDMMTPPPRNQTVSSVASSNSNSRSSGLNGSSSHLVTPNPLITTFKGKKSHKTSLFDRLPDELILRIFSFLSSNQLCVCARVCRRWYFLAWEPQLWTTVCLSSEKINVDKGLKTLFRLLCRDSPTVCLAVERISLSGCCKLTDKGLFTIARKCPELKTMEIKGCSLVTNAGIAEVMARCVSVARLDLTGCQQVTTIQPRSLSNDRSDSVLDHPSNSALHVPPQIVHHHQLFLQYLDLTDCYCLEDLGLITILRNSPQLSHLYLRRCVQITDGGVKAIASYCAMLKELSISDCILVTDFGIYELAKLGSNLRYLSVAKCDQISDAGIKQIARHCYRLRYLNVRGCEAVSDHSMELLARSCSRLRALDIGKCDVTDAGLRVLSEHCPNLKKLSVKSCDLITDQGIQSIAFYCRGLQQLNIQDCNISVDGYRTVKKFCKRCIIEHTNPGFC</sequence>
<evidence type="ECO:0000259" key="12">
    <source>
        <dbReference type="PROSITE" id="PS50181"/>
    </source>
</evidence>
<dbReference type="PROSITE" id="PS50181">
    <property type="entry name" value="FBOX"/>
    <property type="match status" value="1"/>
</dbReference>
<evidence type="ECO:0000313" key="14">
    <source>
        <dbReference type="Proteomes" id="UP000807504"/>
    </source>
</evidence>
<gene>
    <name evidence="13" type="ORF">HNY73_010160</name>
</gene>
<dbReference type="GO" id="GO:0005813">
    <property type="term" value="C:centrosome"/>
    <property type="evidence" value="ECO:0007669"/>
    <property type="project" value="UniProtKB-SubCell"/>
</dbReference>
<name>A0A8T0F4Y3_ARGBR</name>
<dbReference type="SUPFAM" id="SSF52047">
    <property type="entry name" value="RNI-like"/>
    <property type="match status" value="1"/>
</dbReference>
<evidence type="ECO:0000256" key="9">
    <source>
        <dbReference type="ARBA" id="ARBA00070271"/>
    </source>
</evidence>
<dbReference type="AlphaFoldDB" id="A0A8T0F4Y3"/>
<keyword evidence="7" id="KW-0206">Cytoskeleton</keyword>
<accession>A0A8T0F4Y3</accession>
<protein>
    <recommendedName>
        <fullName evidence="9">F-box/LRR-repeat protein 7</fullName>
    </recommendedName>
    <alternativeName>
        <fullName evidence="10">F-box and leucine-rich repeat protein 7</fullName>
    </alternativeName>
</protein>
<evidence type="ECO:0000256" key="8">
    <source>
        <dbReference type="ARBA" id="ARBA00061191"/>
    </source>
</evidence>
<dbReference type="OMA" id="ETVHVDR"/>
<evidence type="ECO:0000256" key="5">
    <source>
        <dbReference type="ARBA" id="ARBA00022737"/>
    </source>
</evidence>
<comment type="subcellular location">
    <subcellularLocation>
        <location evidence="1">Cytoplasm</location>
        <location evidence="1">Cytoskeleton</location>
        <location evidence="1">Microtubule organizing center</location>
        <location evidence="1">Centrosome</location>
    </subcellularLocation>
</comment>
<keyword evidence="3" id="KW-0963">Cytoplasm</keyword>
<dbReference type="GO" id="GO:0019005">
    <property type="term" value="C:SCF ubiquitin ligase complex"/>
    <property type="evidence" value="ECO:0007669"/>
    <property type="project" value="TreeGrafter"/>
</dbReference>
<dbReference type="Pfam" id="PF25372">
    <property type="entry name" value="DUF7885"/>
    <property type="match status" value="1"/>
</dbReference>
<feature type="compositionally biased region" description="Low complexity" evidence="11">
    <location>
        <begin position="136"/>
        <end position="155"/>
    </location>
</feature>
<reference evidence="13" key="2">
    <citation type="submission" date="2020-06" db="EMBL/GenBank/DDBJ databases">
        <authorList>
            <person name="Sheffer M."/>
        </authorList>
    </citation>
    <scope>NUCLEOTIDE SEQUENCE</scope>
</reference>
<organism evidence="13 14">
    <name type="scientific">Argiope bruennichi</name>
    <name type="common">Wasp spider</name>
    <name type="synonym">Aranea bruennichi</name>
    <dbReference type="NCBI Taxonomy" id="94029"/>
    <lineage>
        <taxon>Eukaryota</taxon>
        <taxon>Metazoa</taxon>
        <taxon>Ecdysozoa</taxon>
        <taxon>Arthropoda</taxon>
        <taxon>Chelicerata</taxon>
        <taxon>Arachnida</taxon>
        <taxon>Araneae</taxon>
        <taxon>Araneomorphae</taxon>
        <taxon>Entelegynae</taxon>
        <taxon>Araneoidea</taxon>
        <taxon>Araneidae</taxon>
        <taxon>Argiope</taxon>
    </lineage>
</organism>
<evidence type="ECO:0000256" key="10">
    <source>
        <dbReference type="ARBA" id="ARBA00077966"/>
    </source>
</evidence>
<evidence type="ECO:0000256" key="7">
    <source>
        <dbReference type="ARBA" id="ARBA00023212"/>
    </source>
</evidence>
<dbReference type="CDD" id="cd22120">
    <property type="entry name" value="F-box_FBXL7"/>
    <property type="match status" value="1"/>
</dbReference>
<reference evidence="13" key="1">
    <citation type="journal article" date="2020" name="bioRxiv">
        <title>Chromosome-level reference genome of the European wasp spider Argiope bruennichi: a resource for studies on range expansion and evolutionary adaptation.</title>
        <authorList>
            <person name="Sheffer M.M."/>
            <person name="Hoppe A."/>
            <person name="Krehenwinkel H."/>
            <person name="Uhl G."/>
            <person name="Kuss A.W."/>
            <person name="Jensen L."/>
            <person name="Jensen C."/>
            <person name="Gillespie R.G."/>
            <person name="Hoff K.J."/>
            <person name="Prost S."/>
        </authorList>
    </citation>
    <scope>NUCLEOTIDE SEQUENCE</scope>
</reference>
<dbReference type="SMART" id="SM00367">
    <property type="entry name" value="LRR_CC"/>
    <property type="match status" value="9"/>
</dbReference>
<keyword evidence="14" id="KW-1185">Reference proteome</keyword>
<dbReference type="OrthoDB" id="423607at2759"/>
<dbReference type="FunFam" id="1.20.1280.50:FF:000018">
    <property type="entry name" value="F-box/LRR-repeat protein 7 isoform X2"/>
    <property type="match status" value="1"/>
</dbReference>
<dbReference type="SMART" id="SM00256">
    <property type="entry name" value="FBOX"/>
    <property type="match status" value="1"/>
</dbReference>
<comment type="pathway">
    <text evidence="2">Protein modification; protein ubiquitination.</text>
</comment>
<evidence type="ECO:0000256" key="6">
    <source>
        <dbReference type="ARBA" id="ARBA00022786"/>
    </source>
</evidence>
<feature type="domain" description="F-box" evidence="12">
    <location>
        <begin position="175"/>
        <end position="221"/>
    </location>
</feature>
<keyword evidence="6" id="KW-0833">Ubl conjugation pathway</keyword>
<comment type="similarity">
    <text evidence="8">Belongs to the FBXL7 family.</text>
</comment>
<dbReference type="FunFam" id="3.80.10.10:FF:000122">
    <property type="entry name" value="F-box/LRR-repeat protein 7 isoform X1"/>
    <property type="match status" value="1"/>
</dbReference>
<dbReference type="EMBL" id="JABXBU010000030">
    <property type="protein sequence ID" value="KAF8784490.1"/>
    <property type="molecule type" value="Genomic_DNA"/>
</dbReference>
<dbReference type="Proteomes" id="UP000807504">
    <property type="component" value="Unassembled WGS sequence"/>
</dbReference>